<dbReference type="RefSeq" id="WP_091646011.1">
    <property type="nucleotide sequence ID" value="NZ_FOEG01000012.1"/>
</dbReference>
<feature type="region of interest" description="Disordered" evidence="1">
    <location>
        <begin position="82"/>
        <end position="102"/>
    </location>
</feature>
<name>A0A1H8VFG1_9GAMM</name>
<dbReference type="OrthoDB" id="7064973at2"/>
<dbReference type="Proteomes" id="UP000199657">
    <property type="component" value="Unassembled WGS sequence"/>
</dbReference>
<keyword evidence="5" id="KW-1185">Reference proteome</keyword>
<dbReference type="STRING" id="406100.SAMN04488052_11225"/>
<protein>
    <recommendedName>
        <fullName evidence="3">DUF4124 domain-containing protein</fullName>
    </recommendedName>
</protein>
<dbReference type="Pfam" id="PF13511">
    <property type="entry name" value="DUF4124"/>
    <property type="match status" value="1"/>
</dbReference>
<evidence type="ECO:0000259" key="3">
    <source>
        <dbReference type="Pfam" id="PF13511"/>
    </source>
</evidence>
<gene>
    <name evidence="4" type="ORF">SAMN04488052_11225</name>
</gene>
<accession>A0A1H8VFG1</accession>
<dbReference type="EMBL" id="FOEG01000012">
    <property type="protein sequence ID" value="SEP14131.1"/>
    <property type="molecule type" value="Genomic_DNA"/>
</dbReference>
<evidence type="ECO:0000313" key="4">
    <source>
        <dbReference type="EMBL" id="SEP14131.1"/>
    </source>
</evidence>
<keyword evidence="2" id="KW-0732">Signal</keyword>
<evidence type="ECO:0000256" key="1">
    <source>
        <dbReference type="SAM" id="MobiDB-lite"/>
    </source>
</evidence>
<evidence type="ECO:0000256" key="2">
    <source>
        <dbReference type="SAM" id="SignalP"/>
    </source>
</evidence>
<organism evidence="4 5">
    <name type="scientific">Aquisalimonas asiatica</name>
    <dbReference type="NCBI Taxonomy" id="406100"/>
    <lineage>
        <taxon>Bacteria</taxon>
        <taxon>Pseudomonadati</taxon>
        <taxon>Pseudomonadota</taxon>
        <taxon>Gammaproteobacteria</taxon>
        <taxon>Chromatiales</taxon>
        <taxon>Ectothiorhodospiraceae</taxon>
        <taxon>Aquisalimonas</taxon>
    </lineage>
</organism>
<dbReference type="InterPro" id="IPR025392">
    <property type="entry name" value="DUF4124"/>
</dbReference>
<feature type="domain" description="DUF4124" evidence="3">
    <location>
        <begin position="20"/>
        <end position="52"/>
    </location>
</feature>
<sequence>MKPLLPHRCACTLATLLVASLLAAPAGADGQLYRWTDDDGNVHYSDRLPADRAPDGRDVYDRSGRHLERIDAALSEEERALKREREAQEREAQALAEERAAEQADYDRMLRDTYTHPDDVRAARDERLRTLEATASLAGSRIERYRDELERLQDEAARLERQSDGDPAPAYERIDEVRERIARQERFIERREAEMADVRETFQGHLERLQELQARDN</sequence>
<evidence type="ECO:0000313" key="5">
    <source>
        <dbReference type="Proteomes" id="UP000199657"/>
    </source>
</evidence>
<dbReference type="AlphaFoldDB" id="A0A1H8VFG1"/>
<proteinExistence type="predicted"/>
<feature type="chain" id="PRO_5011434662" description="DUF4124 domain-containing protein" evidence="2">
    <location>
        <begin position="29"/>
        <end position="217"/>
    </location>
</feature>
<feature type="signal peptide" evidence="2">
    <location>
        <begin position="1"/>
        <end position="28"/>
    </location>
</feature>
<reference evidence="4 5" key="1">
    <citation type="submission" date="2016-10" db="EMBL/GenBank/DDBJ databases">
        <authorList>
            <person name="de Groot N.N."/>
        </authorList>
    </citation>
    <scope>NUCLEOTIDE SEQUENCE [LARGE SCALE GENOMIC DNA]</scope>
    <source>
        <strain evidence="4 5">CGMCC 1.6291</strain>
    </source>
</reference>